<dbReference type="Pfam" id="PF01403">
    <property type="entry name" value="Sema"/>
    <property type="match status" value="1"/>
</dbReference>
<dbReference type="Gene3D" id="2.130.10.10">
    <property type="entry name" value="YVTN repeat-like/Quinoprotein amine dehydrogenase"/>
    <property type="match status" value="1"/>
</dbReference>
<dbReference type="InterPro" id="IPR036352">
    <property type="entry name" value="Semap_dom_sf"/>
</dbReference>
<dbReference type="Proteomes" id="UP000694388">
    <property type="component" value="Unplaced"/>
</dbReference>
<keyword evidence="6" id="KW-1185">Reference proteome</keyword>
<protein>
    <recommendedName>
        <fullName evidence="4">Sema domain-containing protein</fullName>
    </recommendedName>
</protein>
<dbReference type="Ensembl" id="ENSEBUT00000008812.1">
    <property type="protein sequence ID" value="ENSEBUP00000008313.1"/>
    <property type="gene ID" value="ENSEBUG00000005375.1"/>
</dbReference>
<feature type="signal peptide" evidence="3">
    <location>
        <begin position="1"/>
        <end position="33"/>
    </location>
</feature>
<keyword evidence="3" id="KW-0732">Signal</keyword>
<organism evidence="5 6">
    <name type="scientific">Eptatretus burgeri</name>
    <name type="common">Inshore hagfish</name>
    <dbReference type="NCBI Taxonomy" id="7764"/>
    <lineage>
        <taxon>Eukaryota</taxon>
        <taxon>Metazoa</taxon>
        <taxon>Chordata</taxon>
        <taxon>Craniata</taxon>
        <taxon>Vertebrata</taxon>
        <taxon>Cyclostomata</taxon>
        <taxon>Myxini</taxon>
        <taxon>Myxiniformes</taxon>
        <taxon>Myxinidae</taxon>
        <taxon>Eptatretinae</taxon>
        <taxon>Eptatretus</taxon>
    </lineage>
</organism>
<comment type="caution">
    <text evidence="2">Lacks conserved residue(s) required for the propagation of feature annotation.</text>
</comment>
<reference evidence="5" key="1">
    <citation type="submission" date="2025-05" db="UniProtKB">
        <authorList>
            <consortium name="Ensembl"/>
        </authorList>
    </citation>
    <scope>IDENTIFICATION</scope>
</reference>
<dbReference type="Ensembl" id="ENSEBUT00000008797.1">
    <property type="protein sequence ID" value="ENSEBUP00000008299.1"/>
    <property type="gene ID" value="ENSEBUG00000005375.1"/>
</dbReference>
<evidence type="ECO:0000313" key="5">
    <source>
        <dbReference type="Ensembl" id="ENSEBUP00000008284.1"/>
    </source>
</evidence>
<evidence type="ECO:0000256" key="3">
    <source>
        <dbReference type="SAM" id="SignalP"/>
    </source>
</evidence>
<dbReference type="PANTHER" id="PTHR11036:SF127">
    <property type="entry name" value="SEMAPHORIN-1A"/>
    <property type="match status" value="1"/>
</dbReference>
<name>A0A8C4Q0S4_EPTBU</name>
<dbReference type="SMART" id="SM00630">
    <property type="entry name" value="Sema"/>
    <property type="match status" value="1"/>
</dbReference>
<dbReference type="GO" id="GO:0005886">
    <property type="term" value="C:plasma membrane"/>
    <property type="evidence" value="ECO:0007669"/>
    <property type="project" value="TreeGrafter"/>
</dbReference>
<dbReference type="GO" id="GO:0030335">
    <property type="term" value="P:positive regulation of cell migration"/>
    <property type="evidence" value="ECO:0007669"/>
    <property type="project" value="TreeGrafter"/>
</dbReference>
<evidence type="ECO:0000256" key="2">
    <source>
        <dbReference type="PROSITE-ProRule" id="PRU00352"/>
    </source>
</evidence>
<dbReference type="GO" id="GO:0071526">
    <property type="term" value="P:semaphorin-plexin signaling pathway"/>
    <property type="evidence" value="ECO:0007669"/>
    <property type="project" value="TreeGrafter"/>
</dbReference>
<dbReference type="OMA" id="VCTEDIG"/>
<dbReference type="GeneTree" id="ENSGT00940000154870"/>
<dbReference type="GO" id="GO:0001755">
    <property type="term" value="P:neural crest cell migration"/>
    <property type="evidence" value="ECO:0007669"/>
    <property type="project" value="TreeGrafter"/>
</dbReference>
<dbReference type="Ensembl" id="ENSEBUT00000008781.1">
    <property type="protein sequence ID" value="ENSEBUP00000008284.1"/>
    <property type="gene ID" value="ENSEBUG00000005375.1"/>
</dbReference>
<keyword evidence="1" id="KW-0325">Glycoprotein</keyword>
<sequence>MRGDWAMNWHPMLEYQHRATVLWLFCFLASLLAEMEKKDIEPVLKIFTTEDLQAAGVLFFTRNDTVNCSSLLLLEESDRLYLGAREIVFALNASNVTQELGKVNWSSTAKEKQLCELKSQSKIKCHNFIRMLHVNGSHLLACGTNSFKPQCAQIDIKTFTLIPGSVIHGGGRCPFNPSESFASIFVDDELYSATTMDFYGTKPLIYRSFGSRLTISTMENKRWLNEPSFVRMVRKTRGSNGQNNTDEVLVFFSETAMEFSSLQKLQVPRVARVCTEDIGGLRVLQKKWTTFVKSRLECRNGPQALPFGLLKDAAMSVSDSTNNTTFYALFHTQWDELKYSAVCAYSQRDIEAAFAGPFFKFSPTDRNEEQLPVRPP</sequence>
<dbReference type="GO" id="GO:0030215">
    <property type="term" value="F:semaphorin receptor binding"/>
    <property type="evidence" value="ECO:0007669"/>
    <property type="project" value="InterPro"/>
</dbReference>
<accession>A0A8C4Q0S4</accession>
<dbReference type="GO" id="GO:0007411">
    <property type="term" value="P:axon guidance"/>
    <property type="evidence" value="ECO:0007669"/>
    <property type="project" value="TreeGrafter"/>
</dbReference>
<evidence type="ECO:0000313" key="6">
    <source>
        <dbReference type="Proteomes" id="UP000694388"/>
    </source>
</evidence>
<dbReference type="PROSITE" id="PS51004">
    <property type="entry name" value="SEMA"/>
    <property type="match status" value="1"/>
</dbReference>
<dbReference type="PANTHER" id="PTHR11036">
    <property type="entry name" value="SEMAPHORIN"/>
    <property type="match status" value="1"/>
</dbReference>
<dbReference type="InterPro" id="IPR027231">
    <property type="entry name" value="Semaphorin"/>
</dbReference>
<dbReference type="GO" id="GO:0045499">
    <property type="term" value="F:chemorepellent activity"/>
    <property type="evidence" value="ECO:0007669"/>
    <property type="project" value="TreeGrafter"/>
</dbReference>
<dbReference type="AlphaFoldDB" id="A0A8C4Q0S4"/>
<dbReference type="InterPro" id="IPR015943">
    <property type="entry name" value="WD40/YVTN_repeat-like_dom_sf"/>
</dbReference>
<evidence type="ECO:0000256" key="1">
    <source>
        <dbReference type="ARBA" id="ARBA00023180"/>
    </source>
</evidence>
<evidence type="ECO:0000259" key="4">
    <source>
        <dbReference type="PROSITE" id="PS51004"/>
    </source>
</evidence>
<dbReference type="SUPFAM" id="SSF101912">
    <property type="entry name" value="Sema domain"/>
    <property type="match status" value="1"/>
</dbReference>
<proteinExistence type="predicted"/>
<feature type="domain" description="Sema" evidence="4">
    <location>
        <begin position="44"/>
        <end position="376"/>
    </location>
</feature>
<dbReference type="InterPro" id="IPR001627">
    <property type="entry name" value="Semap_dom"/>
</dbReference>
<feature type="chain" id="PRO_5044680473" description="Sema domain-containing protein" evidence="3">
    <location>
        <begin position="34"/>
        <end position="376"/>
    </location>
</feature>